<dbReference type="OrthoDB" id="260519at2759"/>
<dbReference type="PANTHER" id="PTHR19359">
    <property type="entry name" value="CYTOCHROME B5"/>
    <property type="match status" value="1"/>
</dbReference>
<evidence type="ECO:0000256" key="1">
    <source>
        <dbReference type="ARBA" id="ARBA00022617"/>
    </source>
</evidence>
<dbReference type="PROSITE" id="PS50255">
    <property type="entry name" value="CYTOCHROME_B5_2"/>
    <property type="match status" value="1"/>
</dbReference>
<accession>A0A8E2FCG2</accession>
<evidence type="ECO:0000256" key="4">
    <source>
        <dbReference type="ARBA" id="ARBA00038168"/>
    </source>
</evidence>
<evidence type="ECO:0000313" key="7">
    <source>
        <dbReference type="Proteomes" id="UP000250140"/>
    </source>
</evidence>
<organism evidence="6 7">
    <name type="scientific">Glonium stellatum</name>
    <dbReference type="NCBI Taxonomy" id="574774"/>
    <lineage>
        <taxon>Eukaryota</taxon>
        <taxon>Fungi</taxon>
        <taxon>Dikarya</taxon>
        <taxon>Ascomycota</taxon>
        <taxon>Pezizomycotina</taxon>
        <taxon>Dothideomycetes</taxon>
        <taxon>Pleosporomycetidae</taxon>
        <taxon>Gloniales</taxon>
        <taxon>Gloniaceae</taxon>
        <taxon>Glonium</taxon>
    </lineage>
</organism>
<dbReference type="EMBL" id="KV748655">
    <property type="protein sequence ID" value="OCL13903.1"/>
    <property type="molecule type" value="Genomic_DNA"/>
</dbReference>
<keyword evidence="7" id="KW-1185">Reference proteome</keyword>
<keyword evidence="1" id="KW-0349">Heme</keyword>
<dbReference type="GO" id="GO:0046872">
    <property type="term" value="F:metal ion binding"/>
    <property type="evidence" value="ECO:0007669"/>
    <property type="project" value="UniProtKB-KW"/>
</dbReference>
<comment type="similarity">
    <text evidence="4">Belongs to the cytochrome b5 family.</text>
</comment>
<feature type="domain" description="Cytochrome b5 heme-binding" evidence="5">
    <location>
        <begin position="30"/>
        <end position="87"/>
    </location>
</feature>
<dbReference type="InterPro" id="IPR036400">
    <property type="entry name" value="Cyt_B5-like_heme/steroid_sf"/>
</dbReference>
<gene>
    <name evidence="6" type="ORF">AOQ84DRAFT_371762</name>
</gene>
<reference evidence="6 7" key="1">
    <citation type="journal article" date="2016" name="Nat. Commun.">
        <title>Ectomycorrhizal ecology is imprinted in the genome of the dominant symbiotic fungus Cenococcum geophilum.</title>
        <authorList>
            <consortium name="DOE Joint Genome Institute"/>
            <person name="Peter M."/>
            <person name="Kohler A."/>
            <person name="Ohm R.A."/>
            <person name="Kuo A."/>
            <person name="Krutzmann J."/>
            <person name="Morin E."/>
            <person name="Arend M."/>
            <person name="Barry K.W."/>
            <person name="Binder M."/>
            <person name="Choi C."/>
            <person name="Clum A."/>
            <person name="Copeland A."/>
            <person name="Grisel N."/>
            <person name="Haridas S."/>
            <person name="Kipfer T."/>
            <person name="LaButti K."/>
            <person name="Lindquist E."/>
            <person name="Lipzen A."/>
            <person name="Maire R."/>
            <person name="Meier B."/>
            <person name="Mihaltcheva S."/>
            <person name="Molinier V."/>
            <person name="Murat C."/>
            <person name="Poggeler S."/>
            <person name="Quandt C.A."/>
            <person name="Sperisen C."/>
            <person name="Tritt A."/>
            <person name="Tisserant E."/>
            <person name="Crous P.W."/>
            <person name="Henrissat B."/>
            <person name="Nehls U."/>
            <person name="Egli S."/>
            <person name="Spatafora J.W."/>
            <person name="Grigoriev I.V."/>
            <person name="Martin F.M."/>
        </authorList>
    </citation>
    <scope>NUCLEOTIDE SEQUENCE [LARGE SCALE GENOMIC DNA]</scope>
    <source>
        <strain evidence="6 7">CBS 207.34</strain>
    </source>
</reference>
<dbReference type="GO" id="GO:0020037">
    <property type="term" value="F:heme binding"/>
    <property type="evidence" value="ECO:0007669"/>
    <property type="project" value="TreeGrafter"/>
</dbReference>
<protein>
    <recommendedName>
        <fullName evidence="5">Cytochrome b5 heme-binding domain-containing protein</fullName>
    </recommendedName>
</protein>
<name>A0A8E2FCG2_9PEZI</name>
<dbReference type="Gene3D" id="3.10.120.10">
    <property type="entry name" value="Cytochrome b5-like heme/steroid binding domain"/>
    <property type="match status" value="1"/>
</dbReference>
<dbReference type="SMART" id="SM01117">
    <property type="entry name" value="Cyt-b5"/>
    <property type="match status" value="1"/>
</dbReference>
<dbReference type="InterPro" id="IPR050668">
    <property type="entry name" value="Cytochrome_b5"/>
</dbReference>
<keyword evidence="2" id="KW-0479">Metal-binding</keyword>
<evidence type="ECO:0000313" key="6">
    <source>
        <dbReference type="EMBL" id="OCL13903.1"/>
    </source>
</evidence>
<sequence length="113" mass="13195">MDSIAGLSTTLEVYPVEKELTAKNDAMSEIIVNGEVFDMTKYQEEHPGGKKVLRKMAWKDATKQFQKHHRDAILLRFKDELKVGVLGMEDEKKEKKETSRFAFTFVQWKRLFV</sequence>
<dbReference type="AlphaFoldDB" id="A0A8E2FCG2"/>
<evidence type="ECO:0000256" key="2">
    <source>
        <dbReference type="ARBA" id="ARBA00022723"/>
    </source>
</evidence>
<evidence type="ECO:0000256" key="3">
    <source>
        <dbReference type="ARBA" id="ARBA00023004"/>
    </source>
</evidence>
<dbReference type="SUPFAM" id="SSF55856">
    <property type="entry name" value="Cytochrome b5-like heme/steroid binding domain"/>
    <property type="match status" value="1"/>
</dbReference>
<dbReference type="InterPro" id="IPR001199">
    <property type="entry name" value="Cyt_B5-like_heme/steroid-bd"/>
</dbReference>
<evidence type="ECO:0000259" key="5">
    <source>
        <dbReference type="PROSITE" id="PS50255"/>
    </source>
</evidence>
<keyword evidence="3" id="KW-0408">Iron</keyword>
<dbReference type="Pfam" id="PF00173">
    <property type="entry name" value="Cyt-b5"/>
    <property type="match status" value="1"/>
</dbReference>
<proteinExistence type="inferred from homology"/>
<dbReference type="Proteomes" id="UP000250140">
    <property type="component" value="Unassembled WGS sequence"/>
</dbReference>
<dbReference type="GO" id="GO:0016020">
    <property type="term" value="C:membrane"/>
    <property type="evidence" value="ECO:0007669"/>
    <property type="project" value="TreeGrafter"/>
</dbReference>